<dbReference type="AlphaFoldDB" id="A0AAD9QGQ0"/>
<evidence type="ECO:0000259" key="7">
    <source>
        <dbReference type="PROSITE" id="PS51203"/>
    </source>
</evidence>
<dbReference type="PANTHER" id="PTHR21664">
    <property type="entry name" value="CHRONIC MYELOGENOUS LEUKEMIA TUMOR ANTIGEN 66"/>
    <property type="match status" value="1"/>
</dbReference>
<organism evidence="8 9">
    <name type="scientific">Acropora cervicornis</name>
    <name type="common">Staghorn coral</name>
    <dbReference type="NCBI Taxonomy" id="6130"/>
    <lineage>
        <taxon>Eukaryota</taxon>
        <taxon>Metazoa</taxon>
        <taxon>Cnidaria</taxon>
        <taxon>Anthozoa</taxon>
        <taxon>Hexacorallia</taxon>
        <taxon>Scleractinia</taxon>
        <taxon>Astrocoeniina</taxon>
        <taxon>Acroporidae</taxon>
        <taxon>Acropora</taxon>
    </lineage>
</organism>
<sequence>MESLRPNRSLLNYKFEGYKLSGDTLDVCSTALLSAVNDLRLKDELLISFQHMRAFGNSNHLVLDSWIDGGKTEAVYYVDKNNELQKASVKEKEISRLETVFKIPSTEKKREHLNPTLFFPSPSLACLSDGSSKLFLLCTGNRTKDTMQSDLWKVTSVYQLDEPSLILHAIENPKNGGSISCLLLSISENEASTSVKDAHFVHLELITFSKVKNSSGIDCFSCEVIQHFKGYSTPMYAAIEPSCTALLVASDKPFSLAKGNEELSSSFQGNYEEKPETGNEAPSSLSMPVYKWSQDTEDVTVKFQVPDGTRKADITCEIKADSLNVSVGQNVLLSGELFAKVNSKESTWTCDGSSVEVVLMKQTQEHHWSSVVRGDERGTYKLVGEDAERVKEIHNRLEHLTSDKPVGDLKGNTVSFSDQQFEECDALPEDIKYIFRLDTETGEVTHKVCLATHQWIFKAVLNHHLPPAFCIRHDVDALLWQPKAQPNTEANNYWTHVGTFNALGYVQAAKQDRKFSTCAPNMSFAILCDCTRHVYVYQQPEKGVRHATQYVVTLGESENEILGLQASNDRVFVLTKQSLHVVNMK</sequence>
<reference evidence="8" key="2">
    <citation type="journal article" date="2023" name="Science">
        <title>Genomic signatures of disease resistance in endangered staghorn corals.</title>
        <authorList>
            <person name="Vollmer S.V."/>
            <person name="Selwyn J.D."/>
            <person name="Despard B.A."/>
            <person name="Roesel C.L."/>
        </authorList>
    </citation>
    <scope>NUCLEOTIDE SEQUENCE</scope>
    <source>
        <strain evidence="8">K2</strain>
    </source>
</reference>
<comment type="caution">
    <text evidence="8">The sequence shown here is derived from an EMBL/GenBank/DDBJ whole genome shotgun (WGS) entry which is preliminary data.</text>
</comment>
<feature type="domain" description="CS" evidence="7">
    <location>
        <begin position="285"/>
        <end position="372"/>
    </location>
</feature>
<evidence type="ECO:0000256" key="4">
    <source>
        <dbReference type="ARBA" id="ARBA00022490"/>
    </source>
</evidence>
<proteinExistence type="predicted"/>
<dbReference type="GO" id="GO:0005634">
    <property type="term" value="C:nucleus"/>
    <property type="evidence" value="ECO:0007669"/>
    <property type="project" value="UniProtKB-SubCell"/>
</dbReference>
<reference evidence="8" key="1">
    <citation type="journal article" date="2023" name="G3 (Bethesda)">
        <title>Whole genome assembly and annotation of the endangered Caribbean coral Acropora cervicornis.</title>
        <authorList>
            <person name="Selwyn J.D."/>
            <person name="Vollmer S.V."/>
        </authorList>
    </citation>
    <scope>NUCLEOTIDE SEQUENCE</scope>
    <source>
        <strain evidence="8">K2</strain>
    </source>
</reference>
<dbReference type="Pfam" id="PF04969">
    <property type="entry name" value="CS"/>
    <property type="match status" value="1"/>
</dbReference>
<dbReference type="PANTHER" id="PTHR21664:SF1">
    <property type="entry name" value="NUDC DOMAIN-CONTAINING PROTEIN 1"/>
    <property type="match status" value="1"/>
</dbReference>
<evidence type="ECO:0000313" key="8">
    <source>
        <dbReference type="EMBL" id="KAK2560829.1"/>
    </source>
</evidence>
<dbReference type="InterPro" id="IPR008978">
    <property type="entry name" value="HSP20-like_chaperone"/>
</dbReference>
<evidence type="ECO:0000256" key="3">
    <source>
        <dbReference type="ARBA" id="ARBA00018915"/>
    </source>
</evidence>
<dbReference type="PROSITE" id="PS51203">
    <property type="entry name" value="CS"/>
    <property type="match status" value="1"/>
</dbReference>
<dbReference type="Proteomes" id="UP001249851">
    <property type="component" value="Unassembled WGS sequence"/>
</dbReference>
<accession>A0AAD9QGQ0</accession>
<dbReference type="CDD" id="cd06467">
    <property type="entry name" value="p23_NUDC_like"/>
    <property type="match status" value="1"/>
</dbReference>
<protein>
    <recommendedName>
        <fullName evidence="3">NudC domain-containing protein 1</fullName>
    </recommendedName>
</protein>
<evidence type="ECO:0000256" key="2">
    <source>
        <dbReference type="ARBA" id="ARBA00004496"/>
    </source>
</evidence>
<evidence type="ECO:0000313" key="9">
    <source>
        <dbReference type="Proteomes" id="UP001249851"/>
    </source>
</evidence>
<evidence type="ECO:0000256" key="5">
    <source>
        <dbReference type="ARBA" id="ARBA00023242"/>
    </source>
</evidence>
<keyword evidence="4" id="KW-0963">Cytoplasm</keyword>
<dbReference type="InterPro" id="IPR037895">
    <property type="entry name" value="NUDCD1"/>
</dbReference>
<dbReference type="SUPFAM" id="SSF49764">
    <property type="entry name" value="HSP20-like chaperones"/>
    <property type="match status" value="1"/>
</dbReference>
<evidence type="ECO:0000256" key="1">
    <source>
        <dbReference type="ARBA" id="ARBA00004123"/>
    </source>
</evidence>
<dbReference type="EMBL" id="JARQWQ010000035">
    <property type="protein sequence ID" value="KAK2560829.1"/>
    <property type="molecule type" value="Genomic_DNA"/>
</dbReference>
<evidence type="ECO:0000256" key="6">
    <source>
        <dbReference type="SAM" id="MobiDB-lite"/>
    </source>
</evidence>
<keyword evidence="9" id="KW-1185">Reference proteome</keyword>
<dbReference type="InterPro" id="IPR007052">
    <property type="entry name" value="CS_dom"/>
</dbReference>
<keyword evidence="5" id="KW-0539">Nucleus</keyword>
<feature type="region of interest" description="Disordered" evidence="6">
    <location>
        <begin position="266"/>
        <end position="285"/>
    </location>
</feature>
<dbReference type="GO" id="GO:0005737">
    <property type="term" value="C:cytoplasm"/>
    <property type="evidence" value="ECO:0007669"/>
    <property type="project" value="UniProtKB-SubCell"/>
</dbReference>
<comment type="subcellular location">
    <subcellularLocation>
        <location evidence="2">Cytoplasm</location>
    </subcellularLocation>
    <subcellularLocation>
        <location evidence="1">Nucleus</location>
    </subcellularLocation>
</comment>
<dbReference type="Gene3D" id="2.60.40.790">
    <property type="match status" value="1"/>
</dbReference>
<name>A0AAD9QGQ0_ACRCE</name>
<gene>
    <name evidence="8" type="ORF">P5673_016637</name>
</gene>